<reference evidence="2" key="1">
    <citation type="submission" date="2015-03" db="EMBL/GenBank/DDBJ databases">
        <title>MIGS Cultured Bacterial/Archaeal sample from Brevibacillus laterosporus.</title>
        <authorList>
            <person name="Zeng D."/>
            <person name="Zhu L."/>
            <person name="Dong G."/>
            <person name="Ye W."/>
            <person name="Ren D."/>
            <person name="Wu L."/>
            <person name="Xu J."/>
            <person name="Li G."/>
            <person name="Guo L."/>
        </authorList>
    </citation>
    <scope>NUCLEOTIDE SEQUENCE</scope>
    <source>
        <strain evidence="2">B9</strain>
    </source>
</reference>
<organism evidence="2">
    <name type="scientific">Brevibacillus laterosporus</name>
    <name type="common">Bacillus laterosporus</name>
    <dbReference type="NCBI Taxonomy" id="1465"/>
    <lineage>
        <taxon>Bacteria</taxon>
        <taxon>Bacillati</taxon>
        <taxon>Bacillota</taxon>
        <taxon>Bacilli</taxon>
        <taxon>Bacillales</taxon>
        <taxon>Paenibacillaceae</taxon>
        <taxon>Brevibacillus</taxon>
    </lineage>
</organism>
<feature type="signal peptide" evidence="1">
    <location>
        <begin position="1"/>
        <end position="23"/>
    </location>
</feature>
<sequence length="110" mass="11523">MKKQLILGMTVLACVFSASSAFAAEENATKNETMAPQTFFNVQVAPQTVAPASVVVPTEFTSDTTKGEVVNFSIFTPVSAPIQVTDTTTPATGIQSATKGEVFKSTVIFG</sequence>
<dbReference type="EMBL" id="CP011074">
    <property type="protein sequence ID" value="AKF94059.1"/>
    <property type="molecule type" value="Genomic_DNA"/>
</dbReference>
<dbReference type="AlphaFoldDB" id="A0A0F7EGT0"/>
<gene>
    <name evidence="2" type="ORF">EX87_10725</name>
</gene>
<dbReference type="RefSeq" id="WP_031413080.1">
    <property type="nucleotide sequence ID" value="NZ_CP011074.1"/>
</dbReference>
<name>A0A0F7EGT0_BRELA</name>
<accession>A0A0F7EGT0</accession>
<proteinExistence type="predicted"/>
<protein>
    <submittedName>
        <fullName evidence="2">Uncharacterized protein</fullName>
    </submittedName>
</protein>
<feature type="chain" id="PRO_5002514891" evidence="1">
    <location>
        <begin position="24"/>
        <end position="110"/>
    </location>
</feature>
<keyword evidence="1" id="KW-0732">Signal</keyword>
<evidence type="ECO:0000256" key="1">
    <source>
        <dbReference type="SAM" id="SignalP"/>
    </source>
</evidence>
<evidence type="ECO:0000313" key="2">
    <source>
        <dbReference type="EMBL" id="AKF94059.1"/>
    </source>
</evidence>